<feature type="compositionally biased region" description="Basic residues" evidence="1">
    <location>
        <begin position="75"/>
        <end position="96"/>
    </location>
</feature>
<reference evidence="2" key="1">
    <citation type="submission" date="2019-08" db="EMBL/GenBank/DDBJ databases">
        <title>Reference gene set and small RNA set construction with multiple tissues from Davidia involucrata Baill.</title>
        <authorList>
            <person name="Yang H."/>
            <person name="Zhou C."/>
            <person name="Li G."/>
            <person name="Wang J."/>
            <person name="Gao P."/>
            <person name="Wang M."/>
            <person name="Wang R."/>
            <person name="Zhao Y."/>
        </authorList>
    </citation>
    <scope>NUCLEOTIDE SEQUENCE</scope>
    <source>
        <tissue evidence="2">Mixed with DoveR01_LX</tissue>
    </source>
</reference>
<protein>
    <submittedName>
        <fullName evidence="2">Uncharacterized protein</fullName>
    </submittedName>
</protein>
<evidence type="ECO:0000256" key="1">
    <source>
        <dbReference type="SAM" id="MobiDB-lite"/>
    </source>
</evidence>
<evidence type="ECO:0000313" key="2">
    <source>
        <dbReference type="EMBL" id="MPA69661.1"/>
    </source>
</evidence>
<dbReference type="AlphaFoldDB" id="A0A5B7BP81"/>
<proteinExistence type="predicted"/>
<organism evidence="2">
    <name type="scientific">Davidia involucrata</name>
    <name type="common">Dove tree</name>
    <dbReference type="NCBI Taxonomy" id="16924"/>
    <lineage>
        <taxon>Eukaryota</taxon>
        <taxon>Viridiplantae</taxon>
        <taxon>Streptophyta</taxon>
        <taxon>Embryophyta</taxon>
        <taxon>Tracheophyta</taxon>
        <taxon>Spermatophyta</taxon>
        <taxon>Magnoliopsida</taxon>
        <taxon>eudicotyledons</taxon>
        <taxon>Gunneridae</taxon>
        <taxon>Pentapetalae</taxon>
        <taxon>asterids</taxon>
        <taxon>Cornales</taxon>
        <taxon>Nyssaceae</taxon>
        <taxon>Davidia</taxon>
    </lineage>
</organism>
<dbReference type="EMBL" id="GHES01039102">
    <property type="protein sequence ID" value="MPA69661.1"/>
    <property type="molecule type" value="Transcribed_RNA"/>
</dbReference>
<accession>A0A5B7BP81</accession>
<name>A0A5B7BP81_DAVIN</name>
<gene>
    <name evidence="2" type="ORF">Din_039102</name>
</gene>
<sequence>MPREERRRKFHDALVNMLYPPPPSPPQQEDDEEAANILGHGFNVDHIPDADELEESRSSSSGDDEGECGSQKLTRAQRKRLRKKKLKEAASRRRKIIGPLLTTASDDGNDDEGNSDIKNEPQGVCRNAPEESDAISEKPGEAAACANQNKLKQRRMAKKLTRERLKSSIMENCHQDSGPCNDNESLACNYVGTDPK</sequence>
<feature type="region of interest" description="Disordered" evidence="1">
    <location>
        <begin position="1"/>
        <end position="147"/>
    </location>
</feature>